<accession>A0A835YI02</accession>
<feature type="domain" description="PDZ GRASP-type" evidence="6">
    <location>
        <begin position="15"/>
        <end position="105"/>
    </location>
</feature>
<feature type="compositionally biased region" description="Basic and acidic residues" evidence="5">
    <location>
        <begin position="253"/>
        <end position="262"/>
    </location>
</feature>
<dbReference type="OrthoDB" id="3318at2759"/>
<evidence type="ECO:0000256" key="5">
    <source>
        <dbReference type="SAM" id="MobiDB-lite"/>
    </source>
</evidence>
<keyword evidence="3" id="KW-0333">Golgi apparatus</keyword>
<dbReference type="AlphaFoldDB" id="A0A835YI02"/>
<evidence type="ECO:0000256" key="2">
    <source>
        <dbReference type="ARBA" id="ARBA00022737"/>
    </source>
</evidence>
<dbReference type="Gene3D" id="2.30.42.10">
    <property type="match status" value="2"/>
</dbReference>
<dbReference type="SUPFAM" id="SSF50156">
    <property type="entry name" value="PDZ domain-like"/>
    <property type="match status" value="2"/>
</dbReference>
<sequence>MGNTASDEGDESTCVGYRVLGVQPNSPASAVGLVSFFDFIVAANGIPLQQLDSTLMEMIKASENKPLPITVYNYKSDSLRSITITPSRKPYYEGMLGVTIRFDSYFQADDHLVRVLSVVKNSPAHIAGLMPETDYLLGTAERVFKDTDALHDELMRHLEQTMEIYVYSTETDQVRVVVVLPTLEWGGEGCLGAEMAHGYLHRLPAQCRTTTGVSVGPGISMPTASYPYIPSGHELADAAAAAGTSPSSAAEPEGDKPSHDGTTRGGAAISQQGMAAMAGAAPPPRLSGGGGSHVQAGMPSTASLMAANSSASSFSASHGGVIDVDLSSTATQAVAPHLRPRD</sequence>
<evidence type="ECO:0000256" key="4">
    <source>
        <dbReference type="ARBA" id="ARBA00023136"/>
    </source>
</evidence>
<dbReference type="InterPro" id="IPR036034">
    <property type="entry name" value="PDZ_sf"/>
</dbReference>
<dbReference type="InterPro" id="IPR007583">
    <property type="entry name" value="GRASP55_65"/>
</dbReference>
<dbReference type="GO" id="GO:0000139">
    <property type="term" value="C:Golgi membrane"/>
    <property type="evidence" value="ECO:0007669"/>
    <property type="project" value="UniProtKB-SubCell"/>
</dbReference>
<comment type="caution">
    <text evidence="7">The sequence shown here is derived from an EMBL/GenBank/DDBJ whole genome shotgun (WGS) entry which is preliminary data.</text>
</comment>
<keyword evidence="2" id="KW-0677">Repeat</keyword>
<evidence type="ECO:0000259" key="6">
    <source>
        <dbReference type="PROSITE" id="PS51865"/>
    </source>
</evidence>
<evidence type="ECO:0000313" key="8">
    <source>
        <dbReference type="Proteomes" id="UP000664859"/>
    </source>
</evidence>
<evidence type="ECO:0000313" key="7">
    <source>
        <dbReference type="EMBL" id="KAG5175861.1"/>
    </source>
</evidence>
<organism evidence="7 8">
    <name type="scientific">Tribonema minus</name>
    <dbReference type="NCBI Taxonomy" id="303371"/>
    <lineage>
        <taxon>Eukaryota</taxon>
        <taxon>Sar</taxon>
        <taxon>Stramenopiles</taxon>
        <taxon>Ochrophyta</taxon>
        <taxon>PX clade</taxon>
        <taxon>Xanthophyceae</taxon>
        <taxon>Tribonematales</taxon>
        <taxon>Tribonemataceae</taxon>
        <taxon>Tribonema</taxon>
    </lineage>
</organism>
<proteinExistence type="predicted"/>
<evidence type="ECO:0000256" key="1">
    <source>
        <dbReference type="ARBA" id="ARBA00004394"/>
    </source>
</evidence>
<protein>
    <submittedName>
        <fullName evidence="7">GRASP55/65 PDZ-like domain-containing protein</fullName>
    </submittedName>
</protein>
<dbReference type="PANTHER" id="PTHR12893:SF0">
    <property type="entry name" value="GRASP65"/>
    <property type="match status" value="1"/>
</dbReference>
<comment type="subcellular location">
    <subcellularLocation>
        <location evidence="1">Golgi apparatus membrane</location>
    </subcellularLocation>
</comment>
<feature type="domain" description="PDZ GRASP-type" evidence="6">
    <location>
        <begin position="111"/>
        <end position="200"/>
    </location>
</feature>
<feature type="compositionally biased region" description="Low complexity" evidence="5">
    <location>
        <begin position="265"/>
        <end position="280"/>
    </location>
</feature>
<gene>
    <name evidence="7" type="ORF">JKP88DRAFT_190245</name>
</gene>
<evidence type="ECO:0000256" key="3">
    <source>
        <dbReference type="ARBA" id="ARBA00023034"/>
    </source>
</evidence>
<dbReference type="PANTHER" id="PTHR12893">
    <property type="entry name" value="GOLGI REASSEMBLY STACKING PROTEIN GRASP"/>
    <property type="match status" value="1"/>
</dbReference>
<dbReference type="EMBL" id="JAFCMP010000545">
    <property type="protein sequence ID" value="KAG5175861.1"/>
    <property type="molecule type" value="Genomic_DNA"/>
</dbReference>
<dbReference type="PROSITE" id="PS51865">
    <property type="entry name" value="PDZ_GRASP"/>
    <property type="match status" value="2"/>
</dbReference>
<keyword evidence="8" id="KW-1185">Reference proteome</keyword>
<dbReference type="GO" id="GO:0007030">
    <property type="term" value="P:Golgi organization"/>
    <property type="evidence" value="ECO:0007669"/>
    <property type="project" value="TreeGrafter"/>
</dbReference>
<feature type="compositionally biased region" description="Low complexity" evidence="5">
    <location>
        <begin position="237"/>
        <end position="250"/>
    </location>
</feature>
<feature type="region of interest" description="Disordered" evidence="5">
    <location>
        <begin position="237"/>
        <end position="297"/>
    </location>
</feature>
<dbReference type="Pfam" id="PF04495">
    <property type="entry name" value="GRASP55_65"/>
    <property type="match status" value="2"/>
</dbReference>
<keyword evidence="4" id="KW-0472">Membrane</keyword>
<reference evidence="7" key="1">
    <citation type="submission" date="2021-02" db="EMBL/GenBank/DDBJ databases">
        <title>First Annotated Genome of the Yellow-green Alga Tribonema minus.</title>
        <authorList>
            <person name="Mahan K.M."/>
        </authorList>
    </citation>
    <scope>NUCLEOTIDE SEQUENCE</scope>
    <source>
        <strain evidence="7">UTEX B ZZ1240</strain>
    </source>
</reference>
<dbReference type="InterPro" id="IPR024958">
    <property type="entry name" value="GRASP_PDZ"/>
</dbReference>
<name>A0A835YI02_9STRA</name>
<dbReference type="Proteomes" id="UP000664859">
    <property type="component" value="Unassembled WGS sequence"/>
</dbReference>